<evidence type="ECO:0000256" key="1">
    <source>
        <dbReference type="SAM" id="SignalP"/>
    </source>
</evidence>
<feature type="chain" id="PRO_5026245193" evidence="1">
    <location>
        <begin position="23"/>
        <end position="92"/>
    </location>
</feature>
<dbReference type="EMBL" id="GIKN01003691">
    <property type="protein sequence ID" value="NIE45964.1"/>
    <property type="molecule type" value="Transcribed_RNA"/>
</dbReference>
<accession>A0A6G5A4R6</accession>
<sequence>MALFKAFRHLLFLLVALEAMRARPNALVLSVEAMTYEDDKYNINVVSCNKTCTSGGDDCPTGCFCGLLGHNNTGHCYMITGIFPEYVPVVLP</sequence>
<keyword evidence="1" id="KW-0732">Signal</keyword>
<dbReference type="AlphaFoldDB" id="A0A6G5A4R6"/>
<organism evidence="2">
    <name type="scientific">Rhipicephalus microplus</name>
    <name type="common">Cattle tick</name>
    <name type="synonym">Boophilus microplus</name>
    <dbReference type="NCBI Taxonomy" id="6941"/>
    <lineage>
        <taxon>Eukaryota</taxon>
        <taxon>Metazoa</taxon>
        <taxon>Ecdysozoa</taxon>
        <taxon>Arthropoda</taxon>
        <taxon>Chelicerata</taxon>
        <taxon>Arachnida</taxon>
        <taxon>Acari</taxon>
        <taxon>Parasitiformes</taxon>
        <taxon>Ixodida</taxon>
        <taxon>Ixodoidea</taxon>
        <taxon>Ixodidae</taxon>
        <taxon>Rhipicephalinae</taxon>
        <taxon>Rhipicephalus</taxon>
        <taxon>Boophilus</taxon>
    </lineage>
</organism>
<proteinExistence type="predicted"/>
<name>A0A6G5A4R6_RHIMP</name>
<reference evidence="2" key="1">
    <citation type="submission" date="2020-03" db="EMBL/GenBank/DDBJ databases">
        <title>A transcriptome and proteome of the tick Rhipicephalus microplus shaped by the genetic composition of its hosts and developmental stage.</title>
        <authorList>
            <person name="Garcia G.R."/>
            <person name="Ribeiro J.M.C."/>
            <person name="Maruyama S.R."/>
            <person name="Gardinasse L.G."/>
            <person name="Nelson K."/>
            <person name="Ferreira B.R."/>
            <person name="Andrade T.G."/>
            <person name="Santos I.K.F.M."/>
        </authorList>
    </citation>
    <scope>NUCLEOTIDE SEQUENCE</scope>
    <source>
        <strain evidence="2">NSGR</strain>
        <tissue evidence="2">Salivary glands</tissue>
    </source>
</reference>
<feature type="signal peptide" evidence="1">
    <location>
        <begin position="1"/>
        <end position="22"/>
    </location>
</feature>
<protein>
    <submittedName>
        <fullName evidence="2">Putative evasin</fullName>
    </submittedName>
</protein>
<evidence type="ECO:0000313" key="2">
    <source>
        <dbReference type="EMBL" id="NIE45964.1"/>
    </source>
</evidence>